<dbReference type="EMBL" id="JBHEZX010000025">
    <property type="protein sequence ID" value="MFC1414553.1"/>
    <property type="molecule type" value="Genomic_DNA"/>
</dbReference>
<reference evidence="1 2" key="1">
    <citation type="submission" date="2024-09" db="EMBL/GenBank/DDBJ databases">
        <authorList>
            <person name="Lee S.D."/>
        </authorList>
    </citation>
    <scope>NUCLEOTIDE SEQUENCE [LARGE SCALE GENOMIC DNA]</scope>
    <source>
        <strain evidence="1 2">N1-1</strain>
    </source>
</reference>
<evidence type="ECO:0000313" key="2">
    <source>
        <dbReference type="Proteomes" id="UP001592582"/>
    </source>
</evidence>
<dbReference type="InterPro" id="IPR007110">
    <property type="entry name" value="Ig-like_dom"/>
</dbReference>
<sequence>MDILFGNPIFSGRSPGPRGRARASRGQQRSAQTAAEYTRHWGWTVELDGSELRLVTGLGFDVLDVPEPVGCRALVRLERMGVRPGPVLAGPGGRALFLVAPHTAETLPDLLYKTGWDDAHLDLACHGAGSSVPAPPTPTTRWLRRPTAETAARPPEARLLLGTLAYACHRGVAELVGRH</sequence>
<dbReference type="SMART" id="SM00943">
    <property type="entry name" value="Prim-Pol"/>
    <property type="match status" value="1"/>
</dbReference>
<dbReference type="PROSITE" id="PS50835">
    <property type="entry name" value="IG_LIKE"/>
    <property type="match status" value="1"/>
</dbReference>
<evidence type="ECO:0000313" key="1">
    <source>
        <dbReference type="EMBL" id="MFC1414553.1"/>
    </source>
</evidence>
<gene>
    <name evidence="1" type="ORF">ACEZDG_35350</name>
</gene>
<organism evidence="1 2">
    <name type="scientific">Streptacidiphilus alkalitolerans</name>
    <dbReference type="NCBI Taxonomy" id="3342712"/>
    <lineage>
        <taxon>Bacteria</taxon>
        <taxon>Bacillati</taxon>
        <taxon>Actinomycetota</taxon>
        <taxon>Actinomycetes</taxon>
        <taxon>Kitasatosporales</taxon>
        <taxon>Streptomycetaceae</taxon>
        <taxon>Streptacidiphilus</taxon>
    </lineage>
</organism>
<keyword evidence="2" id="KW-1185">Reference proteome</keyword>
<proteinExistence type="predicted"/>
<dbReference type="Proteomes" id="UP001592582">
    <property type="component" value="Unassembled WGS sequence"/>
</dbReference>
<accession>A0ABV6VLU7</accession>
<name>A0ABV6VLU7_9ACTN</name>
<dbReference type="InterPro" id="IPR015330">
    <property type="entry name" value="DNA_primase/pol_bifunc_N"/>
</dbReference>
<comment type="caution">
    <text evidence="1">The sequence shown here is derived from an EMBL/GenBank/DDBJ whole genome shotgun (WGS) entry which is preliminary data.</text>
</comment>
<protein>
    <submittedName>
        <fullName evidence="1">DNA primase</fullName>
    </submittedName>
</protein>